<protein>
    <submittedName>
        <fullName evidence="1">Uncharacterized protein</fullName>
    </submittedName>
</protein>
<dbReference type="EMBL" id="CP013189">
    <property type="protein sequence ID" value="ALO47555.1"/>
    <property type="molecule type" value="Genomic_DNA"/>
</dbReference>
<accession>A0A0S2KHF9</accession>
<dbReference type="KEGG" id="pspi:PS2015_2928"/>
<name>A0A0S2KHF9_9GAMM</name>
<sequence>MRVLSDSEVDFVSGGITVPSNVALRSNPDYPAPTIDIGCAEVAFAASMVVSAASLFGGAPGRIAGGVFGMVAARASYCASQGS</sequence>
<dbReference type="Proteomes" id="UP000065641">
    <property type="component" value="Chromosome"/>
</dbReference>
<organism evidence="1 2">
    <name type="scientific">Pseudohongiella spirulinae</name>
    <dbReference type="NCBI Taxonomy" id="1249552"/>
    <lineage>
        <taxon>Bacteria</taxon>
        <taxon>Pseudomonadati</taxon>
        <taxon>Pseudomonadota</taxon>
        <taxon>Gammaproteobacteria</taxon>
        <taxon>Pseudomonadales</taxon>
        <taxon>Pseudohongiellaceae</taxon>
        <taxon>Pseudohongiella</taxon>
    </lineage>
</organism>
<dbReference type="AlphaFoldDB" id="A0A0S2KHF9"/>
<evidence type="ECO:0000313" key="2">
    <source>
        <dbReference type="Proteomes" id="UP000065641"/>
    </source>
</evidence>
<gene>
    <name evidence="1" type="ORF">PS2015_2928</name>
</gene>
<evidence type="ECO:0000313" key="1">
    <source>
        <dbReference type="EMBL" id="ALO47555.1"/>
    </source>
</evidence>
<proteinExistence type="predicted"/>
<keyword evidence="2" id="KW-1185">Reference proteome</keyword>
<reference evidence="1 2" key="1">
    <citation type="submission" date="2015-11" db="EMBL/GenBank/DDBJ databases">
        <authorList>
            <person name="Zhang Y."/>
            <person name="Guo Z."/>
        </authorList>
    </citation>
    <scope>NUCLEOTIDE SEQUENCE [LARGE SCALE GENOMIC DNA]</scope>
    <source>
        <strain evidence="1 2">KCTC 32221</strain>
    </source>
</reference>